<dbReference type="InterPro" id="IPR005025">
    <property type="entry name" value="FMN_Rdtase-like_dom"/>
</dbReference>
<dbReference type="Proteomes" id="UP000237830">
    <property type="component" value="Chromosome"/>
</dbReference>
<dbReference type="GO" id="GO:0016655">
    <property type="term" value="F:oxidoreductase activity, acting on NAD(P)H, quinone or similar compound as acceptor"/>
    <property type="evidence" value="ECO:0007669"/>
    <property type="project" value="UniProtKB-ARBA"/>
</dbReference>
<proteinExistence type="predicted"/>
<feature type="domain" description="NADPH-dependent FMN reductase-like" evidence="3">
    <location>
        <begin position="6"/>
        <end position="154"/>
    </location>
</feature>
<evidence type="ECO:0000256" key="1">
    <source>
        <dbReference type="ARBA" id="ARBA00022630"/>
    </source>
</evidence>
<dbReference type="GeneID" id="97918603"/>
<keyword evidence="2" id="KW-0288">FMN</keyword>
<organism evidence="4 5">
    <name type="scientific">Pseudomonas palleroniana</name>
    <dbReference type="NCBI Taxonomy" id="191390"/>
    <lineage>
        <taxon>Bacteria</taxon>
        <taxon>Pseudomonadati</taxon>
        <taxon>Pseudomonadota</taxon>
        <taxon>Gammaproteobacteria</taxon>
        <taxon>Pseudomonadales</taxon>
        <taxon>Pseudomonadaceae</taxon>
        <taxon>Pseudomonas</taxon>
    </lineage>
</organism>
<evidence type="ECO:0000256" key="2">
    <source>
        <dbReference type="ARBA" id="ARBA00022643"/>
    </source>
</evidence>
<dbReference type="PANTHER" id="PTHR43278:SF4">
    <property type="entry name" value="NAD(P)H-DEPENDENT FMN-CONTAINING OXIDOREDUCTASE YWQN-RELATED"/>
    <property type="match status" value="1"/>
</dbReference>
<dbReference type="Pfam" id="PF03358">
    <property type="entry name" value="FMN_red"/>
    <property type="match status" value="1"/>
</dbReference>
<gene>
    <name evidence="4" type="ORF">CYL20_18915</name>
</gene>
<name>A0A2L1JDG5_9PSED</name>
<dbReference type="InterPro" id="IPR029039">
    <property type="entry name" value="Flavoprotein-like_sf"/>
</dbReference>
<accession>A0A2L1JDG5</accession>
<evidence type="ECO:0000313" key="4">
    <source>
        <dbReference type="EMBL" id="AVE06535.1"/>
    </source>
</evidence>
<keyword evidence="1" id="KW-0285">Flavoprotein</keyword>
<dbReference type="SUPFAM" id="SSF52218">
    <property type="entry name" value="Flavoproteins"/>
    <property type="match status" value="1"/>
</dbReference>
<dbReference type="PANTHER" id="PTHR43278">
    <property type="entry name" value="NAD(P)H-DEPENDENT FMN-CONTAINING OXIDOREDUCTASE YWQN-RELATED"/>
    <property type="match status" value="1"/>
</dbReference>
<dbReference type="RefSeq" id="WP_104995203.1">
    <property type="nucleotide sequence ID" value="NZ_CP025494.1"/>
</dbReference>
<evidence type="ECO:0000259" key="3">
    <source>
        <dbReference type="Pfam" id="PF03358"/>
    </source>
</evidence>
<dbReference type="AlphaFoldDB" id="A0A2L1JDG5"/>
<dbReference type="InterPro" id="IPR051796">
    <property type="entry name" value="ISF_SsuE-like"/>
</dbReference>
<protein>
    <submittedName>
        <fullName evidence="4">Flavodoxin family protein</fullName>
    </submittedName>
</protein>
<sequence>MTDKIKYVAINGSERVDGNNARALEWAAEYLEKQDVILEVFSLANAKIDPCGACGDCNFRNEPCAQKDDAARAVRLMEASDGVIFACAVHGFGATPLMSAFLERVGTGFLRHDRTLTNKVAGVMVTGRRMGHVEVYNQMLQCALLNRMIMVGYGFPAMLVGDKKGEVLGDKEGMEMLRRMLDRMVSMTRLIRDYEQLTGQPALPVSVPGERHREGNDGKFFVPTKSDMYQVEATRSCNFDVVGD</sequence>
<dbReference type="Gene3D" id="3.40.50.360">
    <property type="match status" value="1"/>
</dbReference>
<reference evidence="4 5" key="1">
    <citation type="submission" date="2017-12" db="EMBL/GenBank/DDBJ databases">
        <title>Genome sequence of Pseudomonas palleroniana MAB3.</title>
        <authorList>
            <person name="Nascimento F.X."/>
        </authorList>
    </citation>
    <scope>NUCLEOTIDE SEQUENCE [LARGE SCALE GENOMIC DNA]</scope>
    <source>
        <strain evidence="4 5">MAB3</strain>
    </source>
</reference>
<dbReference type="EMBL" id="CP025494">
    <property type="protein sequence ID" value="AVE06535.1"/>
    <property type="molecule type" value="Genomic_DNA"/>
</dbReference>
<evidence type="ECO:0000313" key="5">
    <source>
        <dbReference type="Proteomes" id="UP000237830"/>
    </source>
</evidence>